<name>A0A6A3HAY2_9STRA</name>
<dbReference type="OrthoDB" id="202327at2759"/>
<dbReference type="AlphaFoldDB" id="A0A6A3HAY2"/>
<dbReference type="PROSITE" id="PS50195">
    <property type="entry name" value="PX"/>
    <property type="match status" value="1"/>
</dbReference>
<gene>
    <name evidence="2" type="ORF">PR002_g28187</name>
</gene>
<reference evidence="2 3" key="1">
    <citation type="submission" date="2018-09" db="EMBL/GenBank/DDBJ databases">
        <title>Genomic investigation of the strawberry pathogen Phytophthora fragariae indicates pathogenicity is determined by transcriptional variation in three key races.</title>
        <authorList>
            <person name="Adams T.M."/>
            <person name="Armitage A.D."/>
            <person name="Sobczyk M.K."/>
            <person name="Bates H.J."/>
            <person name="Dunwell J.M."/>
            <person name="Nellist C.F."/>
            <person name="Harrison R.J."/>
        </authorList>
    </citation>
    <scope>NUCLEOTIDE SEQUENCE [LARGE SCALE GENOMIC DNA]</scope>
    <source>
        <strain evidence="2 3">SCRP324</strain>
    </source>
</reference>
<feature type="domain" description="PX" evidence="1">
    <location>
        <begin position="1"/>
        <end position="313"/>
    </location>
</feature>
<dbReference type="EMBL" id="QXFU01004794">
    <property type="protein sequence ID" value="KAE8967036.1"/>
    <property type="molecule type" value="Genomic_DNA"/>
</dbReference>
<dbReference type="GO" id="GO:0035091">
    <property type="term" value="F:phosphatidylinositol binding"/>
    <property type="evidence" value="ECO:0007669"/>
    <property type="project" value="InterPro"/>
</dbReference>
<dbReference type="Gene3D" id="1.10.238.10">
    <property type="entry name" value="EF-hand"/>
    <property type="match status" value="1"/>
</dbReference>
<feature type="non-terminal residue" evidence="2">
    <location>
        <position position="438"/>
    </location>
</feature>
<evidence type="ECO:0000313" key="2">
    <source>
        <dbReference type="EMBL" id="KAE8967036.1"/>
    </source>
</evidence>
<dbReference type="SUPFAM" id="SSF47473">
    <property type="entry name" value="EF-hand"/>
    <property type="match status" value="1"/>
</dbReference>
<comment type="caution">
    <text evidence="2">The sequence shown here is derived from an EMBL/GenBank/DDBJ whole genome shotgun (WGS) entry which is preliminary data.</text>
</comment>
<dbReference type="InterPro" id="IPR001683">
    <property type="entry name" value="PX_dom"/>
</dbReference>
<dbReference type="SUPFAM" id="SSF64268">
    <property type="entry name" value="PX domain"/>
    <property type="match status" value="1"/>
</dbReference>
<dbReference type="InterPro" id="IPR011992">
    <property type="entry name" value="EF-hand-dom_pair"/>
</dbReference>
<dbReference type="InterPro" id="IPR036871">
    <property type="entry name" value="PX_dom_sf"/>
</dbReference>
<proteinExistence type="predicted"/>
<evidence type="ECO:0000313" key="3">
    <source>
        <dbReference type="Proteomes" id="UP000435112"/>
    </source>
</evidence>
<organism evidence="2 3">
    <name type="scientific">Phytophthora rubi</name>
    <dbReference type="NCBI Taxonomy" id="129364"/>
    <lineage>
        <taxon>Eukaryota</taxon>
        <taxon>Sar</taxon>
        <taxon>Stramenopiles</taxon>
        <taxon>Oomycota</taxon>
        <taxon>Peronosporomycetes</taxon>
        <taxon>Peronosporales</taxon>
        <taxon>Peronosporaceae</taxon>
        <taxon>Phytophthora</taxon>
    </lineage>
</organism>
<accession>A0A6A3HAY2</accession>
<evidence type="ECO:0000259" key="1">
    <source>
        <dbReference type="PROSITE" id="PS50195"/>
    </source>
</evidence>
<sequence>MYHIDVVDHDAPLQTYIIRRGYSDFEDLHNQLTEILENRQAYYRSKALSRLARGVAPVPADARTQEDKLERAITAPTCCASNNSTPTPPMQGDYAILESNTPVECTQIHHYAFETEKKALHKSSPTLPMSKRLGSAIRSSPLHVTRPRNSSLVAILGGSAGCQTKTALENSGLATSRVGGMNGSHSSFLPSGSVLNMSFHPSMTSTSNISRPSRLMSASELYELKDQLWKASTSGGLRKVLSTVSSGDCANPRAQGQLSFFNQMFNTSTPPESPMTCIPLPRESVALIVDAVRVSALEDDEKCRFLFEMFDVEHRGVLSKEGVRAFIEATFAANGVEFLGAFDYDAVVDKVFDRCRQHDTMTYSEFKSAFGAVVAEADDDKSKEALGRLSVMAQTQRQKEVMHKHDRSERWHRVKKFCRRYNAEIFWLTLYSLLMVAV</sequence>
<protein>
    <recommendedName>
        <fullName evidence="1">PX domain-containing protein</fullName>
    </recommendedName>
</protein>
<dbReference type="CDD" id="cd06093">
    <property type="entry name" value="PX_domain"/>
    <property type="match status" value="1"/>
</dbReference>
<dbReference type="Proteomes" id="UP000435112">
    <property type="component" value="Unassembled WGS sequence"/>
</dbReference>